<gene>
    <name evidence="2" type="ORF">GJQ57_13710</name>
</gene>
<protein>
    <recommendedName>
        <fullName evidence="4">Plasmid related protein</fullName>
    </recommendedName>
</protein>
<reference evidence="2 3" key="1">
    <citation type="submission" date="2019-11" db="EMBL/GenBank/DDBJ databases">
        <title>Phenotypic characterization of an OXA-22 and OXA-60 co-producing Ralstonia pickettii clinical strain.</title>
        <authorList>
            <person name="He F."/>
        </authorList>
    </citation>
    <scope>NUCLEOTIDE SEQUENCE [LARGE SCALE GENOMIC DNA]</scope>
    <source>
        <strain evidence="2 3">PSLESD1</strain>
    </source>
</reference>
<dbReference type="EMBL" id="WJYN01000004">
    <property type="protein sequence ID" value="MRS99702.1"/>
    <property type="molecule type" value="Genomic_DNA"/>
</dbReference>
<comment type="caution">
    <text evidence="2">The sequence shown here is derived from an EMBL/GenBank/DDBJ whole genome shotgun (WGS) entry which is preliminary data.</text>
</comment>
<dbReference type="RefSeq" id="WP_154207177.1">
    <property type="nucleotide sequence ID" value="NZ_WJYN01000004.1"/>
</dbReference>
<proteinExistence type="predicted"/>
<feature type="transmembrane region" description="Helical" evidence="1">
    <location>
        <begin position="20"/>
        <end position="40"/>
    </location>
</feature>
<dbReference type="AlphaFoldDB" id="A0A7X2HNC5"/>
<accession>A0A7X2HNC5</accession>
<evidence type="ECO:0008006" key="4">
    <source>
        <dbReference type="Google" id="ProtNLM"/>
    </source>
</evidence>
<organism evidence="2 3">
    <name type="scientific">Ralstonia pickettii</name>
    <name type="common">Burkholderia pickettii</name>
    <dbReference type="NCBI Taxonomy" id="329"/>
    <lineage>
        <taxon>Bacteria</taxon>
        <taxon>Pseudomonadati</taxon>
        <taxon>Pseudomonadota</taxon>
        <taxon>Betaproteobacteria</taxon>
        <taxon>Burkholderiales</taxon>
        <taxon>Burkholderiaceae</taxon>
        <taxon>Ralstonia</taxon>
    </lineage>
</organism>
<dbReference type="Proteomes" id="UP000441032">
    <property type="component" value="Unassembled WGS sequence"/>
</dbReference>
<evidence type="ECO:0000256" key="1">
    <source>
        <dbReference type="SAM" id="Phobius"/>
    </source>
</evidence>
<evidence type="ECO:0000313" key="3">
    <source>
        <dbReference type="Proteomes" id="UP000441032"/>
    </source>
</evidence>
<keyword evidence="1" id="KW-0812">Transmembrane</keyword>
<keyword evidence="1" id="KW-1133">Transmembrane helix</keyword>
<sequence length="100" mass="10943">MTEPPVPALPLPRLPLGHLVATPAAVAALAASGVSIYRLLNRHARCDWGELSDEDRQQNDLAVTTGQRVLSSYPLENGQRIWIITEADRAVTTVLLPEDY</sequence>
<evidence type="ECO:0000313" key="2">
    <source>
        <dbReference type="EMBL" id="MRS99702.1"/>
    </source>
</evidence>
<keyword evidence="1" id="KW-0472">Membrane</keyword>
<name>A0A7X2HNC5_RALPI</name>